<sequence length="76" mass="8930">MSTTPENVWFQVPVATFCPIINPPETWCRYPLFDQMAITVVARPMTGEMVKLTVLYNFREPFLRFVQNFPGLFERV</sequence>
<dbReference type="EMBL" id="FQZQ01000013">
    <property type="protein sequence ID" value="SHJ80549.1"/>
    <property type="molecule type" value="Genomic_DNA"/>
</dbReference>
<keyword evidence="2" id="KW-1185">Reference proteome</keyword>
<gene>
    <name evidence="1" type="ORF">SAMN05444000_11386</name>
</gene>
<reference evidence="2" key="1">
    <citation type="submission" date="2016-11" db="EMBL/GenBank/DDBJ databases">
        <authorList>
            <person name="Varghese N."/>
            <person name="Submissions S."/>
        </authorList>
    </citation>
    <scope>NUCLEOTIDE SEQUENCE [LARGE SCALE GENOMIC DNA]</scope>
    <source>
        <strain evidence="2">DSM 100564</strain>
    </source>
</reference>
<evidence type="ECO:0000313" key="1">
    <source>
        <dbReference type="EMBL" id="SHJ80549.1"/>
    </source>
</evidence>
<organism evidence="1 2">
    <name type="scientific">Shimia gijangensis</name>
    <dbReference type="NCBI Taxonomy" id="1470563"/>
    <lineage>
        <taxon>Bacteria</taxon>
        <taxon>Pseudomonadati</taxon>
        <taxon>Pseudomonadota</taxon>
        <taxon>Alphaproteobacteria</taxon>
        <taxon>Rhodobacterales</taxon>
        <taxon>Roseobacteraceae</taxon>
    </lineage>
</organism>
<proteinExistence type="predicted"/>
<evidence type="ECO:0000313" key="2">
    <source>
        <dbReference type="Proteomes" id="UP000183982"/>
    </source>
</evidence>
<dbReference type="AlphaFoldDB" id="A0A1M6MAQ9"/>
<accession>A0A1M6MAQ9</accession>
<protein>
    <submittedName>
        <fullName evidence="1">Uncharacterized protein</fullName>
    </submittedName>
</protein>
<dbReference type="Proteomes" id="UP000183982">
    <property type="component" value="Unassembled WGS sequence"/>
</dbReference>
<name>A0A1M6MAQ9_9RHOB</name>